<dbReference type="EMBL" id="JAUSVM010000001">
    <property type="protein sequence ID" value="MDQ0427011.1"/>
    <property type="molecule type" value="Genomic_DNA"/>
</dbReference>
<comment type="caution">
    <text evidence="4">The sequence shown here is derived from an EMBL/GenBank/DDBJ whole genome shotgun (WGS) entry which is preliminary data.</text>
</comment>
<dbReference type="Pfam" id="PF00440">
    <property type="entry name" value="TetR_N"/>
    <property type="match status" value="1"/>
</dbReference>
<dbReference type="Gene3D" id="1.10.357.10">
    <property type="entry name" value="Tetracycline Repressor, domain 2"/>
    <property type="match status" value="1"/>
</dbReference>
<evidence type="ECO:0000256" key="2">
    <source>
        <dbReference type="PROSITE-ProRule" id="PRU00335"/>
    </source>
</evidence>
<evidence type="ECO:0000313" key="5">
    <source>
        <dbReference type="Proteomes" id="UP001240250"/>
    </source>
</evidence>
<sequence length="217" mass="23775">MTTLDERPVRAGQAHKRAAILAAARELFVQSGVDRTSMDAVAARAGVSKRTVYDYYGDKRRLLLGVVEEAGERALETLREHVAHRLGDATPLREPAALERAFVDLASDLGDALLLSADHLAAVRLVTENEQQLPELDGHPLDEAQTRVLADRLDDLTRAGLLDAPDPALAAEHFHALTTLRVLNEPSRRRAERTHVLRIMTDGARAFVRAYAARPGA</sequence>
<dbReference type="PANTHER" id="PTHR30055:SF146">
    <property type="entry name" value="HTH-TYPE TRANSCRIPTIONAL DUAL REGULATOR CECR"/>
    <property type="match status" value="1"/>
</dbReference>
<dbReference type="Pfam" id="PF14246">
    <property type="entry name" value="TetR_C_7"/>
    <property type="match status" value="1"/>
</dbReference>
<feature type="DNA-binding region" description="H-T-H motif" evidence="2">
    <location>
        <begin position="37"/>
        <end position="56"/>
    </location>
</feature>
<evidence type="ECO:0000259" key="3">
    <source>
        <dbReference type="PROSITE" id="PS50977"/>
    </source>
</evidence>
<keyword evidence="5" id="KW-1185">Reference proteome</keyword>
<dbReference type="InterPro" id="IPR001647">
    <property type="entry name" value="HTH_TetR"/>
</dbReference>
<name>A0ABU0GQG5_9CELL</name>
<dbReference type="RefSeq" id="WP_070319613.1">
    <property type="nucleotide sequence ID" value="NZ_CP194061.1"/>
</dbReference>
<gene>
    <name evidence="4" type="ORF">JO380_003392</name>
</gene>
<dbReference type="PANTHER" id="PTHR30055">
    <property type="entry name" value="HTH-TYPE TRANSCRIPTIONAL REGULATOR RUTR"/>
    <property type="match status" value="1"/>
</dbReference>
<dbReference type="SUPFAM" id="SSF46689">
    <property type="entry name" value="Homeodomain-like"/>
    <property type="match status" value="1"/>
</dbReference>
<reference evidence="4 5" key="1">
    <citation type="submission" date="2023-07" db="EMBL/GenBank/DDBJ databases">
        <title>Sequencing the genomes of 1000 actinobacteria strains.</title>
        <authorList>
            <person name="Klenk H.-P."/>
        </authorList>
    </citation>
    <scope>NUCLEOTIDE SEQUENCE [LARGE SCALE GENOMIC DNA]</scope>
    <source>
        <strain evidence="4 5">DSM 14785</strain>
    </source>
</reference>
<keyword evidence="1 2" id="KW-0238">DNA-binding</keyword>
<proteinExistence type="predicted"/>
<evidence type="ECO:0000313" key="4">
    <source>
        <dbReference type="EMBL" id="MDQ0427011.1"/>
    </source>
</evidence>
<evidence type="ECO:0000256" key="1">
    <source>
        <dbReference type="ARBA" id="ARBA00023125"/>
    </source>
</evidence>
<organism evidence="4 5">
    <name type="scientific">Cellulomonas iranensis</name>
    <dbReference type="NCBI Taxonomy" id="76862"/>
    <lineage>
        <taxon>Bacteria</taxon>
        <taxon>Bacillati</taxon>
        <taxon>Actinomycetota</taxon>
        <taxon>Actinomycetes</taxon>
        <taxon>Micrococcales</taxon>
        <taxon>Cellulomonadaceae</taxon>
        <taxon>Cellulomonas</taxon>
    </lineage>
</organism>
<dbReference type="InterPro" id="IPR009057">
    <property type="entry name" value="Homeodomain-like_sf"/>
</dbReference>
<dbReference type="InterPro" id="IPR050109">
    <property type="entry name" value="HTH-type_TetR-like_transc_reg"/>
</dbReference>
<dbReference type="Proteomes" id="UP001240250">
    <property type="component" value="Unassembled WGS sequence"/>
</dbReference>
<feature type="domain" description="HTH tetR-type" evidence="3">
    <location>
        <begin position="14"/>
        <end position="74"/>
    </location>
</feature>
<dbReference type="InterPro" id="IPR039536">
    <property type="entry name" value="TetR_C_Proteobacteria"/>
</dbReference>
<dbReference type="PROSITE" id="PS50977">
    <property type="entry name" value="HTH_TETR_2"/>
    <property type="match status" value="1"/>
</dbReference>
<dbReference type="PRINTS" id="PR00455">
    <property type="entry name" value="HTHTETR"/>
</dbReference>
<accession>A0ABU0GQG5</accession>
<protein>
    <submittedName>
        <fullName evidence="4">TetR/AcrR family transcriptional repressor of mexJK operon</fullName>
    </submittedName>
</protein>